<proteinExistence type="predicted"/>
<accession>G4RMC2</accession>
<keyword evidence="1" id="KW-0378">Hydrolase</keyword>
<keyword evidence="3" id="KW-1185">Reference proteome</keyword>
<sequence>MAVALRARYVLWDLDLKVVEDGIVEIDDEGKIVGVGKYAGELALNLGHVVLMPQLTNAHLHPLDVVIADRDDYYIDDLVGWPHGIKYWALREAVHKRRHLRPLEHLAKRIKKYGIGCVVAFAEYSWKDVERAFSKWGIEAIVFQEGHGDFPEAPYVQVASPLDHEPAYLARLRERAQLVATHVSETEECHREGDLELALGPLNADVLVHLVYAEPEEIAAIPRDKTVVVNPRANAYLVGRLPNLPALLELKPLLGTDNVFVNEPDVWAEIKFLHAYAKTVGWPLDEKVLIKMATIWPWEKLKCNAPILPGVRAKALAVELPYPTHNVYKFLARRAGPQDVAGFIEGNEVKFPDEL</sequence>
<dbReference type="EMBL" id="FN869859">
    <property type="protein sequence ID" value="CCC80753.1"/>
    <property type="molecule type" value="Genomic_DNA"/>
</dbReference>
<organism evidence="2 3">
    <name type="scientific">Thermoproteus tenax (strain ATCC 35583 / DSM 2078 / JCM 9277 / NBRC 100435 / Kra 1)</name>
    <dbReference type="NCBI Taxonomy" id="768679"/>
    <lineage>
        <taxon>Archaea</taxon>
        <taxon>Thermoproteota</taxon>
        <taxon>Thermoprotei</taxon>
        <taxon>Thermoproteales</taxon>
        <taxon>Thermoproteaceae</taxon>
        <taxon>Thermoproteus</taxon>
    </lineage>
</organism>
<name>G4RMC2_THETK</name>
<gene>
    <name evidence="2" type="primary">trzA-like</name>
    <name evidence="2" type="ordered locus">TTX_0078</name>
</gene>
<dbReference type="OrthoDB" id="42910at2157"/>
<dbReference type="eggNOG" id="arCOG00692">
    <property type="taxonomic scope" value="Archaea"/>
</dbReference>
<dbReference type="Gene3D" id="3.20.20.140">
    <property type="entry name" value="Metal-dependent hydrolases"/>
    <property type="match status" value="1"/>
</dbReference>
<reference evidence="2 3" key="1">
    <citation type="journal article" date="2011" name="PLoS ONE">
        <title>The complete genome sequence of Thermoproteus tenax: a physiologically versatile member of the Crenarchaeota.</title>
        <authorList>
            <person name="Siebers B."/>
            <person name="Zaparty M."/>
            <person name="Raddatz G."/>
            <person name="Tjaden B."/>
            <person name="Albers S.V."/>
            <person name="Bell S.D."/>
            <person name="Blombach F."/>
            <person name="Kletzin A."/>
            <person name="Kyrpides N."/>
            <person name="Lanz C."/>
            <person name="Plagens A."/>
            <person name="Rampp M."/>
            <person name="Rosinus A."/>
            <person name="von Jan M."/>
            <person name="Makarova K.S."/>
            <person name="Klenk H.P."/>
            <person name="Schuster S.C."/>
            <person name="Hensel R."/>
        </authorList>
    </citation>
    <scope>NUCLEOTIDE SEQUENCE [LARGE SCALE GENOMIC DNA]</scope>
    <source>
        <strain evidence="3">ATCC 35583 / DSM 2078 / JCM 9277 / NBRC 100435 / Kra 1</strain>
    </source>
</reference>
<protein>
    <submittedName>
        <fullName evidence="2">Chlorohydrolase family protein</fullName>
    </submittedName>
</protein>
<dbReference type="Proteomes" id="UP000002654">
    <property type="component" value="Chromosome"/>
</dbReference>
<evidence type="ECO:0000256" key="1">
    <source>
        <dbReference type="ARBA" id="ARBA00022801"/>
    </source>
</evidence>
<dbReference type="PaxDb" id="768679-TTX_0078"/>
<dbReference type="GeneID" id="11263085"/>
<dbReference type="RefSeq" id="WP_014126011.1">
    <property type="nucleotide sequence ID" value="NC_016070.1"/>
</dbReference>
<dbReference type="PANTHER" id="PTHR43794">
    <property type="entry name" value="AMINOHYDROLASE SSNA-RELATED"/>
    <property type="match status" value="1"/>
</dbReference>
<dbReference type="InterPro" id="IPR050287">
    <property type="entry name" value="MTA/SAH_deaminase"/>
</dbReference>
<dbReference type="STRING" id="768679.TTX_0078"/>
<dbReference type="SUPFAM" id="SSF51556">
    <property type="entry name" value="Metallo-dependent hydrolases"/>
    <property type="match status" value="1"/>
</dbReference>
<dbReference type="AlphaFoldDB" id="G4RMC2"/>
<dbReference type="InterPro" id="IPR032466">
    <property type="entry name" value="Metal_Hydrolase"/>
</dbReference>
<dbReference type="HOGENOM" id="CLU_711017_0_0_2"/>
<dbReference type="KEGG" id="ttn:TTX_0078"/>
<dbReference type="PANTHER" id="PTHR43794:SF11">
    <property type="entry name" value="AMIDOHYDROLASE-RELATED DOMAIN-CONTAINING PROTEIN"/>
    <property type="match status" value="1"/>
</dbReference>
<evidence type="ECO:0000313" key="3">
    <source>
        <dbReference type="Proteomes" id="UP000002654"/>
    </source>
</evidence>
<evidence type="ECO:0000313" key="2">
    <source>
        <dbReference type="EMBL" id="CCC80753.1"/>
    </source>
</evidence>
<dbReference type="GO" id="GO:0016787">
    <property type="term" value="F:hydrolase activity"/>
    <property type="evidence" value="ECO:0007669"/>
    <property type="project" value="UniProtKB-KW"/>
</dbReference>
<dbReference type="PATRIC" id="fig|768679.9.peg.81"/>